<dbReference type="InterPro" id="IPR031137">
    <property type="entry name" value="GRF"/>
</dbReference>
<dbReference type="AlphaFoldDB" id="A0ABD3A7U2"/>
<dbReference type="Proteomes" id="UP001630127">
    <property type="component" value="Unassembled WGS sequence"/>
</dbReference>
<keyword evidence="5" id="KW-0010">Activator</keyword>
<dbReference type="GO" id="GO:0006351">
    <property type="term" value="P:DNA-templated transcription"/>
    <property type="evidence" value="ECO:0007669"/>
    <property type="project" value="UniProtKB-UniRule"/>
</dbReference>
<evidence type="ECO:0000256" key="6">
    <source>
        <dbReference type="SAM" id="MobiDB-lite"/>
    </source>
</evidence>
<comment type="domain">
    <text evidence="5">The QLQ domain and WRC domain may be involved in protein-protein interaction and DNA-binding, respectively.</text>
</comment>
<dbReference type="EMBL" id="JBJUIK010000005">
    <property type="protein sequence ID" value="KAL3526912.1"/>
    <property type="molecule type" value="Genomic_DNA"/>
</dbReference>
<dbReference type="PANTHER" id="PTHR31602:SF42">
    <property type="entry name" value="GROWTH-REGULATING FACTOR 2"/>
    <property type="match status" value="1"/>
</dbReference>
<feature type="region of interest" description="Disordered" evidence="6">
    <location>
        <begin position="425"/>
        <end position="449"/>
    </location>
</feature>
<keyword evidence="3 4" id="KW-0539">Nucleus</keyword>
<comment type="function">
    <text evidence="5">Transcription activator.</text>
</comment>
<dbReference type="GO" id="GO:0005524">
    <property type="term" value="F:ATP binding"/>
    <property type="evidence" value="ECO:0007669"/>
    <property type="project" value="UniProtKB-UniRule"/>
</dbReference>
<evidence type="ECO:0000259" key="8">
    <source>
        <dbReference type="PROSITE" id="PS51667"/>
    </source>
</evidence>
<feature type="region of interest" description="Disordered" evidence="6">
    <location>
        <begin position="242"/>
        <end position="269"/>
    </location>
</feature>
<evidence type="ECO:0000313" key="10">
    <source>
        <dbReference type="Proteomes" id="UP001630127"/>
    </source>
</evidence>
<comment type="caution">
    <text evidence="9">The sequence shown here is derived from an EMBL/GenBank/DDBJ whole genome shotgun (WGS) entry which is preliminary data.</text>
</comment>
<feature type="compositionally biased region" description="Polar residues" evidence="6">
    <location>
        <begin position="425"/>
        <end position="438"/>
    </location>
</feature>
<evidence type="ECO:0000256" key="4">
    <source>
        <dbReference type="PROSITE-ProRule" id="PRU01002"/>
    </source>
</evidence>
<keyword evidence="10" id="KW-1185">Reference proteome</keyword>
<protein>
    <recommendedName>
        <fullName evidence="5">Growth-regulating factor</fullName>
    </recommendedName>
</protein>
<feature type="domain" description="WRC" evidence="8">
    <location>
        <begin position="212"/>
        <end position="256"/>
    </location>
</feature>
<dbReference type="PROSITE" id="PS51666">
    <property type="entry name" value="QLQ"/>
    <property type="match status" value="1"/>
</dbReference>
<dbReference type="SMART" id="SM00951">
    <property type="entry name" value="QLQ"/>
    <property type="match status" value="1"/>
</dbReference>
<feature type="domain" description="QLQ" evidence="7">
    <location>
        <begin position="143"/>
        <end position="178"/>
    </location>
</feature>
<evidence type="ECO:0000256" key="3">
    <source>
        <dbReference type="ARBA" id="ARBA00023242"/>
    </source>
</evidence>
<dbReference type="PROSITE" id="PS51667">
    <property type="entry name" value="WRC"/>
    <property type="match status" value="1"/>
</dbReference>
<evidence type="ECO:0000259" key="7">
    <source>
        <dbReference type="PROSITE" id="PS51666"/>
    </source>
</evidence>
<proteinExistence type="inferred from homology"/>
<evidence type="ECO:0000256" key="5">
    <source>
        <dbReference type="RuleBase" id="RU367127"/>
    </source>
</evidence>
<feature type="short sequence motif" description="Bipartite nuclear localization signal" evidence="4">
    <location>
        <begin position="245"/>
        <end position="252"/>
    </location>
</feature>
<gene>
    <name evidence="9" type="ORF">ACH5RR_011568</name>
</gene>
<evidence type="ECO:0000313" key="9">
    <source>
        <dbReference type="EMBL" id="KAL3526912.1"/>
    </source>
</evidence>
<dbReference type="Pfam" id="PF08879">
    <property type="entry name" value="WRC"/>
    <property type="match status" value="1"/>
</dbReference>
<dbReference type="GO" id="GO:0099402">
    <property type="term" value="P:plant organ development"/>
    <property type="evidence" value="ECO:0007669"/>
    <property type="project" value="UniProtKB-ARBA"/>
</dbReference>
<keyword evidence="5" id="KW-0805">Transcription regulation</keyword>
<dbReference type="InterPro" id="IPR014978">
    <property type="entry name" value="Gln-Leu-Gln_QLQ"/>
</dbReference>
<feature type="compositionally biased region" description="Basic and acidic residues" evidence="6">
    <location>
        <begin position="439"/>
        <end position="449"/>
    </location>
</feature>
<sequence>MDFGVMTAAECVGGGGSEPFGISIQKSQGSGVPKTERSDSFEESWRVSKVARPNEFCIFSQGQSPALLRSGSGLPGNVNGQTMISFSSQSSQIPFLNEKDAVKTSAFPFFLTPQDPLCTTTSGYAMEKSSEGMHGPFARFRGSFTPSQWMELEHQALIYKHIMANVPVPSHLLLPLKKSFNPYAFSSFSSGSYGSNSLGWGSFHLGFPGSTDPEPGRCRRTDGKKWRCSRDAVPDQKYCERHINRGRHRSRKPVEGQNGHTVSGSTASKLAPIASSSSASVMSSSSASNSLGAVQHHFKNLQPRADNASGDHLVSRMQKLQGLSTVEDSVNLKSKDSPFSIQKQHSLGSSQTELAVGCPDSLLNLSQRSTRMNFRNSGFNDYETNNQHPLRHFIDNWSKNQSDRASGSWPEELKSDWTQLSMSIPMSTSDFSSSSNLPRQEKPTDSPLRLSREIDPIQMRLSVTKDHDEPHQKLGNWLPITWGNSVIGGPLGEVLNTNSAGALKNSSVSNLATEVWDNNPQLGCSPTGVLQKSTFVSLSNSSCGSSPRTGNKKATEGVSLCDDILGSTLAS</sequence>
<comment type="subcellular location">
    <subcellularLocation>
        <location evidence="1 4 5">Nucleus</location>
    </subcellularLocation>
</comment>
<accession>A0ABD3A7U2</accession>
<feature type="short sequence motif" description="Bipartite nuclear localization signal" evidence="4">
    <location>
        <begin position="217"/>
        <end position="227"/>
    </location>
</feature>
<name>A0ABD3A7U2_9GENT</name>
<dbReference type="PANTHER" id="PTHR31602">
    <property type="entry name" value="GROWTH-REGULATING FACTOR 5"/>
    <property type="match status" value="1"/>
</dbReference>
<organism evidence="9 10">
    <name type="scientific">Cinchona calisaya</name>
    <dbReference type="NCBI Taxonomy" id="153742"/>
    <lineage>
        <taxon>Eukaryota</taxon>
        <taxon>Viridiplantae</taxon>
        <taxon>Streptophyta</taxon>
        <taxon>Embryophyta</taxon>
        <taxon>Tracheophyta</taxon>
        <taxon>Spermatophyta</taxon>
        <taxon>Magnoliopsida</taxon>
        <taxon>eudicotyledons</taxon>
        <taxon>Gunneridae</taxon>
        <taxon>Pentapetalae</taxon>
        <taxon>asterids</taxon>
        <taxon>lamiids</taxon>
        <taxon>Gentianales</taxon>
        <taxon>Rubiaceae</taxon>
        <taxon>Cinchonoideae</taxon>
        <taxon>Cinchoneae</taxon>
        <taxon>Cinchona</taxon>
    </lineage>
</organism>
<dbReference type="InterPro" id="IPR014977">
    <property type="entry name" value="WRC_dom"/>
</dbReference>
<evidence type="ECO:0000256" key="1">
    <source>
        <dbReference type="ARBA" id="ARBA00004123"/>
    </source>
</evidence>
<comment type="similarity">
    <text evidence="2 5">Belongs to the GRF family.</text>
</comment>
<dbReference type="GO" id="GO:0005634">
    <property type="term" value="C:nucleus"/>
    <property type="evidence" value="ECO:0007669"/>
    <property type="project" value="UniProtKB-SubCell"/>
</dbReference>
<keyword evidence="5" id="KW-0804">Transcription</keyword>
<evidence type="ECO:0000256" key="2">
    <source>
        <dbReference type="ARBA" id="ARBA00008122"/>
    </source>
</evidence>
<dbReference type="Pfam" id="PF08880">
    <property type="entry name" value="QLQ"/>
    <property type="match status" value="1"/>
</dbReference>
<reference evidence="9 10" key="1">
    <citation type="submission" date="2024-11" db="EMBL/GenBank/DDBJ databases">
        <title>A near-complete genome assembly of Cinchona calisaya.</title>
        <authorList>
            <person name="Lian D.C."/>
            <person name="Zhao X.W."/>
            <person name="Wei L."/>
        </authorList>
    </citation>
    <scope>NUCLEOTIDE SEQUENCE [LARGE SCALE GENOMIC DNA]</scope>
    <source>
        <tissue evidence="9">Nenye</tissue>
    </source>
</reference>